<organism evidence="3 4">
    <name type="scientific">Terfezia boudieri ATCC MYA-4762</name>
    <dbReference type="NCBI Taxonomy" id="1051890"/>
    <lineage>
        <taxon>Eukaryota</taxon>
        <taxon>Fungi</taxon>
        <taxon>Dikarya</taxon>
        <taxon>Ascomycota</taxon>
        <taxon>Pezizomycotina</taxon>
        <taxon>Pezizomycetes</taxon>
        <taxon>Pezizales</taxon>
        <taxon>Pezizaceae</taxon>
        <taxon>Terfezia</taxon>
    </lineage>
</organism>
<dbReference type="PANTHER" id="PTHR47795:SF1">
    <property type="entry name" value="DNA-DEPENDENT METALLOPROTEASE WSS1 HOMOLOG 2"/>
    <property type="match status" value="1"/>
</dbReference>
<sequence>DDDIPILISHRSATHTLHLPPTSTISDLTTFIESTFSIPPAYQKLLAPKLGILKDPCLPITSLPAGKKLTLMGSSPEEVASVQNASKSAKSNIRRFGGKGSPIPAARPAPRASIDPKRAHDDAVYTFLELRPLGYLPNPEKSLKYLERVRDDPGIRAIMRRYKWTVPLLLEMNPVEHTTHESKTLGVNRNKGEVIELRIRTDDYGGYRDYKTVRRTVVHELCHNVYSGHDRNFWDLYRQLEGEVGRADWSHGGNSLGGEFYEPPGGGYLGVMEEGEVDEGGWRGGEWVLGGEGTREGEGLSKREVLLRAVEERMKGKRGGGGG</sequence>
<name>A0A3N4LTX6_9PEZI</name>
<evidence type="ECO:0000313" key="3">
    <source>
        <dbReference type="EMBL" id="RPB26356.1"/>
    </source>
</evidence>
<dbReference type="OrthoDB" id="49605at2759"/>
<dbReference type="Gene3D" id="3.10.20.90">
    <property type="entry name" value="Phosphatidylinositol 3-kinase Catalytic Subunit, Chain A, domain 1"/>
    <property type="match status" value="1"/>
</dbReference>
<feature type="non-terminal residue" evidence="3">
    <location>
        <position position="323"/>
    </location>
</feature>
<reference evidence="3 4" key="1">
    <citation type="journal article" date="2018" name="Nat. Ecol. Evol.">
        <title>Pezizomycetes genomes reveal the molecular basis of ectomycorrhizal truffle lifestyle.</title>
        <authorList>
            <person name="Murat C."/>
            <person name="Payen T."/>
            <person name="Noel B."/>
            <person name="Kuo A."/>
            <person name="Morin E."/>
            <person name="Chen J."/>
            <person name="Kohler A."/>
            <person name="Krizsan K."/>
            <person name="Balestrini R."/>
            <person name="Da Silva C."/>
            <person name="Montanini B."/>
            <person name="Hainaut M."/>
            <person name="Levati E."/>
            <person name="Barry K.W."/>
            <person name="Belfiori B."/>
            <person name="Cichocki N."/>
            <person name="Clum A."/>
            <person name="Dockter R.B."/>
            <person name="Fauchery L."/>
            <person name="Guy J."/>
            <person name="Iotti M."/>
            <person name="Le Tacon F."/>
            <person name="Lindquist E.A."/>
            <person name="Lipzen A."/>
            <person name="Malagnac F."/>
            <person name="Mello A."/>
            <person name="Molinier V."/>
            <person name="Miyauchi S."/>
            <person name="Poulain J."/>
            <person name="Riccioni C."/>
            <person name="Rubini A."/>
            <person name="Sitrit Y."/>
            <person name="Splivallo R."/>
            <person name="Traeger S."/>
            <person name="Wang M."/>
            <person name="Zifcakova L."/>
            <person name="Wipf D."/>
            <person name="Zambonelli A."/>
            <person name="Paolocci F."/>
            <person name="Nowrousian M."/>
            <person name="Ottonello S."/>
            <person name="Baldrian P."/>
            <person name="Spatafora J.W."/>
            <person name="Henrissat B."/>
            <person name="Nagy L.G."/>
            <person name="Aury J.M."/>
            <person name="Wincker P."/>
            <person name="Grigoriev I.V."/>
            <person name="Bonfante P."/>
            <person name="Martin F.M."/>
        </authorList>
    </citation>
    <scope>NUCLEOTIDE SEQUENCE [LARGE SCALE GENOMIC DNA]</scope>
    <source>
        <strain evidence="3 4">ATCC MYA-4762</strain>
    </source>
</reference>
<feature type="domain" description="WLM" evidence="2">
    <location>
        <begin position="118"/>
        <end position="315"/>
    </location>
</feature>
<keyword evidence="4" id="KW-1185">Reference proteome</keyword>
<evidence type="ECO:0000256" key="1">
    <source>
        <dbReference type="SAM" id="MobiDB-lite"/>
    </source>
</evidence>
<dbReference type="InterPro" id="IPR013536">
    <property type="entry name" value="WLM_dom"/>
</dbReference>
<feature type="region of interest" description="Disordered" evidence="1">
    <location>
        <begin position="90"/>
        <end position="115"/>
    </location>
</feature>
<dbReference type="STRING" id="1051890.A0A3N4LTX6"/>
<dbReference type="GO" id="GO:0070628">
    <property type="term" value="F:proteasome binding"/>
    <property type="evidence" value="ECO:0007669"/>
    <property type="project" value="TreeGrafter"/>
</dbReference>
<dbReference type="InParanoid" id="A0A3N4LTX6"/>
<dbReference type="EMBL" id="ML121535">
    <property type="protein sequence ID" value="RPB26356.1"/>
    <property type="molecule type" value="Genomic_DNA"/>
</dbReference>
<evidence type="ECO:0000259" key="2">
    <source>
        <dbReference type="PROSITE" id="PS51397"/>
    </source>
</evidence>
<dbReference type="SUPFAM" id="SSF54236">
    <property type="entry name" value="Ubiquitin-like"/>
    <property type="match status" value="1"/>
</dbReference>
<evidence type="ECO:0000313" key="4">
    <source>
        <dbReference type="Proteomes" id="UP000267821"/>
    </source>
</evidence>
<dbReference type="Proteomes" id="UP000267821">
    <property type="component" value="Unassembled WGS sequence"/>
</dbReference>
<proteinExistence type="predicted"/>
<accession>A0A3N4LTX6</accession>
<feature type="non-terminal residue" evidence="3">
    <location>
        <position position="1"/>
    </location>
</feature>
<dbReference type="PANTHER" id="PTHR47795">
    <property type="entry name" value="UBIQUITIN AND WLM DOMAIN-CONTAINING METALLOPROTEASE SPCC1442.07C"/>
    <property type="match status" value="1"/>
</dbReference>
<dbReference type="PROSITE" id="PS51397">
    <property type="entry name" value="WLM"/>
    <property type="match status" value="1"/>
</dbReference>
<dbReference type="InterPro" id="IPR029071">
    <property type="entry name" value="Ubiquitin-like_domsf"/>
</dbReference>
<dbReference type="Pfam" id="PF08325">
    <property type="entry name" value="WLM"/>
    <property type="match status" value="1"/>
</dbReference>
<protein>
    <submittedName>
        <fullName evidence="3">WLM-domain-containing protein</fullName>
    </submittedName>
</protein>
<feature type="compositionally biased region" description="Low complexity" evidence="1">
    <location>
        <begin position="101"/>
        <end position="113"/>
    </location>
</feature>
<dbReference type="AlphaFoldDB" id="A0A3N4LTX6"/>
<gene>
    <name evidence="3" type="ORF">L211DRAFT_775111</name>
</gene>